<keyword evidence="1" id="KW-0732">Signal</keyword>
<proteinExistence type="predicted"/>
<evidence type="ECO:0000256" key="1">
    <source>
        <dbReference type="SAM" id="SignalP"/>
    </source>
</evidence>
<gene>
    <name evidence="2" type="ORF">DM194_02680</name>
</gene>
<organism evidence="2 3">
    <name type="scientific">Azospirillum ramasamyi</name>
    <dbReference type="NCBI Taxonomy" id="682998"/>
    <lineage>
        <taxon>Bacteria</taxon>
        <taxon>Pseudomonadati</taxon>
        <taxon>Pseudomonadota</taxon>
        <taxon>Alphaproteobacteria</taxon>
        <taxon>Rhodospirillales</taxon>
        <taxon>Azospirillaceae</taxon>
        <taxon>Azospirillum</taxon>
    </lineage>
</organism>
<protein>
    <recommendedName>
        <fullName evidence="4">DUF4136 domain-containing protein</fullName>
    </recommendedName>
</protein>
<dbReference type="KEGG" id="azm:DM194_02680"/>
<dbReference type="PROSITE" id="PS51257">
    <property type="entry name" value="PROKAR_LIPOPROTEIN"/>
    <property type="match status" value="1"/>
</dbReference>
<keyword evidence="3" id="KW-1185">Reference proteome</keyword>
<evidence type="ECO:0000313" key="2">
    <source>
        <dbReference type="EMBL" id="AWU93260.1"/>
    </source>
</evidence>
<dbReference type="AlphaFoldDB" id="A0A2U9S137"/>
<dbReference type="EMBL" id="CP029829">
    <property type="protein sequence ID" value="AWU93260.1"/>
    <property type="molecule type" value="Genomic_DNA"/>
</dbReference>
<evidence type="ECO:0008006" key="4">
    <source>
        <dbReference type="Google" id="ProtNLM"/>
    </source>
</evidence>
<dbReference type="OrthoDB" id="7375502at2"/>
<reference evidence="2 3" key="1">
    <citation type="journal article" date="2019" name="Int. J. Syst. Evol. Microbiol.">
        <title>Azospirillum ramasamyi sp. nov., a novel diazotrophic bacterium isolated from fermented bovine products.</title>
        <authorList>
            <person name="Anandham R."/>
            <person name="Heo J."/>
            <person name="Krishnamoorthy R."/>
            <person name="SenthilKumar M."/>
            <person name="Gopal N.O."/>
            <person name="Kim S.J."/>
            <person name="Kwon S.W."/>
        </authorList>
    </citation>
    <scope>NUCLEOTIDE SEQUENCE [LARGE SCALE GENOMIC DNA]</scope>
    <source>
        <strain evidence="2 3">M2T2B2</strain>
    </source>
</reference>
<evidence type="ECO:0000313" key="3">
    <source>
        <dbReference type="Proteomes" id="UP000249605"/>
    </source>
</evidence>
<name>A0A2U9S137_9PROT</name>
<dbReference type="Proteomes" id="UP000249605">
    <property type="component" value="Chromosome"/>
</dbReference>
<feature type="chain" id="PRO_5016173132" description="DUF4136 domain-containing protein" evidence="1">
    <location>
        <begin position="22"/>
        <end position="204"/>
    </location>
</feature>
<accession>A0A2U9S137</accession>
<sequence length="204" mass="20948">MIGLRPAVPTVLAVLGSAVLAGCVNEGVTAGNPSSMYTPSEVVYAASDRDMRVVVLGNPFGMEPQAFGRLVTDNMQGRILGVRTHFTTTPNQSARPDYSVVFAFNPAETTLSGALCAGQPIPTMPPGAPPGGPITVQGAFCRGTGFLGLIGQQGFLGILGGGALTTASGWLNHPTGPDDPAFRTLIGDMTSALFPSGQDTNEQN</sequence>
<feature type="signal peptide" evidence="1">
    <location>
        <begin position="1"/>
        <end position="21"/>
    </location>
</feature>